<dbReference type="GO" id="GO:0005886">
    <property type="term" value="C:plasma membrane"/>
    <property type="evidence" value="ECO:0007669"/>
    <property type="project" value="InterPro"/>
</dbReference>
<dbReference type="PANTHER" id="PTHR16830:SF20">
    <property type="entry name" value="SI:CH211-188C16.1-RELATED"/>
    <property type="match status" value="1"/>
</dbReference>
<dbReference type="GO" id="GO:0072659">
    <property type="term" value="P:protein localization to plasma membrane"/>
    <property type="evidence" value="ECO:0007669"/>
    <property type="project" value="TreeGrafter"/>
</dbReference>
<evidence type="ECO:0000313" key="1">
    <source>
        <dbReference type="EMBL" id="TRY54173.1"/>
    </source>
</evidence>
<dbReference type="GO" id="GO:0050852">
    <property type="term" value="P:T cell receptor signaling pathway"/>
    <property type="evidence" value="ECO:0007669"/>
    <property type="project" value="TreeGrafter"/>
</dbReference>
<dbReference type="InterPro" id="IPR036028">
    <property type="entry name" value="SH3-like_dom_sf"/>
</dbReference>
<evidence type="ECO:0008006" key="3">
    <source>
        <dbReference type="Google" id="ProtNLM"/>
    </source>
</evidence>
<organism evidence="1 2">
    <name type="scientific">Danionella cerebrum</name>
    <dbReference type="NCBI Taxonomy" id="2873325"/>
    <lineage>
        <taxon>Eukaryota</taxon>
        <taxon>Metazoa</taxon>
        <taxon>Chordata</taxon>
        <taxon>Craniata</taxon>
        <taxon>Vertebrata</taxon>
        <taxon>Euteleostomi</taxon>
        <taxon>Actinopterygii</taxon>
        <taxon>Neopterygii</taxon>
        <taxon>Teleostei</taxon>
        <taxon>Ostariophysi</taxon>
        <taxon>Cypriniformes</taxon>
        <taxon>Danionidae</taxon>
        <taxon>Danioninae</taxon>
        <taxon>Danionella</taxon>
    </lineage>
</organism>
<accession>A0A553MLX1</accession>
<proteinExistence type="predicted"/>
<protein>
    <recommendedName>
        <fullName evidence="3">SH3 domain-containing protein</fullName>
    </recommendedName>
</protein>
<dbReference type="STRING" id="623744.A0A553MLX1"/>
<feature type="non-terminal residue" evidence="1">
    <location>
        <position position="88"/>
    </location>
</feature>
<dbReference type="Proteomes" id="UP000316079">
    <property type="component" value="Unassembled WGS sequence"/>
</dbReference>
<gene>
    <name evidence="1" type="ORF">DNTS_030448</name>
</gene>
<name>A0A553MLX1_9TELE</name>
<dbReference type="EMBL" id="SRMA01027358">
    <property type="protein sequence ID" value="TRY54173.1"/>
    <property type="molecule type" value="Genomic_DNA"/>
</dbReference>
<dbReference type="PANTHER" id="PTHR16830">
    <property type="entry name" value="SH2 CONTAINING ADAPTOR PRAM-1 RELATED"/>
    <property type="match status" value="1"/>
</dbReference>
<dbReference type="AlphaFoldDB" id="A0A553MLX1"/>
<evidence type="ECO:0000313" key="2">
    <source>
        <dbReference type="Proteomes" id="UP000316079"/>
    </source>
</evidence>
<dbReference type="SUPFAM" id="SSF50044">
    <property type="entry name" value="SH3-domain"/>
    <property type="match status" value="1"/>
</dbReference>
<sequence length="88" mass="9879">MYHVRVLGDGKLRKYNLPVKSGDLISIIRTVNCPKGKWLARDANHKYGYISVMNVELNIKEMLELGKRVSQAAGRATNDGDNLSFSSR</sequence>
<keyword evidence="2" id="KW-1185">Reference proteome</keyword>
<dbReference type="OrthoDB" id="5986624at2759"/>
<comment type="caution">
    <text evidence="1">The sequence shown here is derived from an EMBL/GenBank/DDBJ whole genome shotgun (WGS) entry which is preliminary data.</text>
</comment>
<reference evidence="1 2" key="1">
    <citation type="journal article" date="2019" name="Sci. Data">
        <title>Hybrid genome assembly and annotation of Danionella translucida.</title>
        <authorList>
            <person name="Kadobianskyi M."/>
            <person name="Schulze L."/>
            <person name="Schuelke M."/>
            <person name="Judkewitz B."/>
        </authorList>
    </citation>
    <scope>NUCLEOTIDE SEQUENCE [LARGE SCALE GENOMIC DNA]</scope>
    <source>
        <strain evidence="1 2">Bolton</strain>
    </source>
</reference>
<dbReference type="GO" id="GO:0007229">
    <property type="term" value="P:integrin-mediated signaling pathway"/>
    <property type="evidence" value="ECO:0007669"/>
    <property type="project" value="InterPro"/>
</dbReference>
<dbReference type="InterPro" id="IPR043443">
    <property type="entry name" value="FYB1/2-like"/>
</dbReference>
<dbReference type="FunFam" id="2.30.30.40:FF:000307">
    <property type="entry name" value="Predicted protein"/>
    <property type="match status" value="1"/>
</dbReference>
<dbReference type="Gene3D" id="2.30.30.40">
    <property type="entry name" value="SH3 Domains"/>
    <property type="match status" value="1"/>
</dbReference>